<dbReference type="EMBL" id="BLXX01000007">
    <property type="protein sequence ID" value="GFO60283.1"/>
    <property type="molecule type" value="Genomic_DNA"/>
</dbReference>
<reference evidence="2" key="1">
    <citation type="submission" date="2020-06" db="EMBL/GenBank/DDBJ databases">
        <title>Draft genomic sequence of Geomonas sp. Red330.</title>
        <authorList>
            <person name="Itoh H."/>
            <person name="Zhenxing X."/>
            <person name="Ushijima N."/>
            <person name="Masuda Y."/>
            <person name="Shiratori Y."/>
            <person name="Senoo K."/>
        </authorList>
    </citation>
    <scope>NUCLEOTIDE SEQUENCE [LARGE SCALE GENOMIC DNA]</scope>
    <source>
        <strain evidence="2">Red330</strain>
    </source>
</reference>
<evidence type="ECO:0000313" key="2">
    <source>
        <dbReference type="Proteomes" id="UP000556026"/>
    </source>
</evidence>
<dbReference type="AlphaFoldDB" id="A0A6V8MKN4"/>
<accession>A0A6V8MKN4</accession>
<gene>
    <name evidence="1" type="ORF">GMST_26080</name>
</gene>
<keyword evidence="2" id="KW-1185">Reference proteome</keyword>
<evidence type="ECO:0000313" key="1">
    <source>
        <dbReference type="EMBL" id="GFO60283.1"/>
    </source>
</evidence>
<dbReference type="Proteomes" id="UP000556026">
    <property type="component" value="Unassembled WGS sequence"/>
</dbReference>
<protein>
    <submittedName>
        <fullName evidence="1">Uncharacterized protein</fullName>
    </submittedName>
</protein>
<proteinExistence type="predicted"/>
<sequence>MVLVGAQAVQARVNVEVNGAAPPLPPPALGSSYPPAAPAPGAPPPLVVDQAPQFIYLPALGLYMSVEIPYDIAYGEGGYYLYSAGYWYSARSYRGPWALVPARRLPVALRRHRYVDIRDFRNREYQEFLQDRAHYRGSWYRPGLQHREERRRERRDGRH</sequence>
<comment type="caution">
    <text evidence="1">The sequence shown here is derived from an EMBL/GenBank/DDBJ whole genome shotgun (WGS) entry which is preliminary data.</text>
</comment>
<name>A0A6V8MKN4_9BACT</name>
<organism evidence="1 2">
    <name type="scientific">Geomonas silvestris</name>
    <dbReference type="NCBI Taxonomy" id="2740184"/>
    <lineage>
        <taxon>Bacteria</taxon>
        <taxon>Pseudomonadati</taxon>
        <taxon>Thermodesulfobacteriota</taxon>
        <taxon>Desulfuromonadia</taxon>
        <taxon>Geobacterales</taxon>
        <taxon>Geobacteraceae</taxon>
        <taxon>Geomonas</taxon>
    </lineage>
</organism>